<feature type="region of interest" description="Disordered" evidence="1">
    <location>
        <begin position="57"/>
        <end position="85"/>
    </location>
</feature>
<organism evidence="2 3">
    <name type="scientific">Apatococcus lobatus</name>
    <dbReference type="NCBI Taxonomy" id="904363"/>
    <lineage>
        <taxon>Eukaryota</taxon>
        <taxon>Viridiplantae</taxon>
        <taxon>Chlorophyta</taxon>
        <taxon>core chlorophytes</taxon>
        <taxon>Trebouxiophyceae</taxon>
        <taxon>Chlorellales</taxon>
        <taxon>Chlorellaceae</taxon>
        <taxon>Apatococcus</taxon>
    </lineage>
</organism>
<accession>A0AAW1RNP7</accession>
<dbReference type="AlphaFoldDB" id="A0AAW1RNP7"/>
<evidence type="ECO:0000313" key="2">
    <source>
        <dbReference type="EMBL" id="KAK9835695.1"/>
    </source>
</evidence>
<evidence type="ECO:0000313" key="3">
    <source>
        <dbReference type="Proteomes" id="UP001438707"/>
    </source>
</evidence>
<dbReference type="Proteomes" id="UP001438707">
    <property type="component" value="Unassembled WGS sequence"/>
</dbReference>
<dbReference type="EMBL" id="JALJOS010000008">
    <property type="protein sequence ID" value="KAK9835695.1"/>
    <property type="molecule type" value="Genomic_DNA"/>
</dbReference>
<gene>
    <name evidence="2" type="ORF">WJX74_006025</name>
</gene>
<proteinExistence type="predicted"/>
<comment type="caution">
    <text evidence="2">The sequence shown here is derived from an EMBL/GenBank/DDBJ whole genome shotgun (WGS) entry which is preliminary data.</text>
</comment>
<reference evidence="2 3" key="1">
    <citation type="journal article" date="2024" name="Nat. Commun.">
        <title>Phylogenomics reveals the evolutionary origins of lichenization in chlorophyte algae.</title>
        <authorList>
            <person name="Puginier C."/>
            <person name="Libourel C."/>
            <person name="Otte J."/>
            <person name="Skaloud P."/>
            <person name="Haon M."/>
            <person name="Grisel S."/>
            <person name="Petersen M."/>
            <person name="Berrin J.G."/>
            <person name="Delaux P.M."/>
            <person name="Dal Grande F."/>
            <person name="Keller J."/>
        </authorList>
    </citation>
    <scope>NUCLEOTIDE SEQUENCE [LARGE SCALE GENOMIC DNA]</scope>
    <source>
        <strain evidence="2 3">SAG 2145</strain>
    </source>
</reference>
<keyword evidence="3" id="KW-1185">Reference proteome</keyword>
<protein>
    <submittedName>
        <fullName evidence="2">Uncharacterized protein</fullName>
    </submittedName>
</protein>
<name>A0AAW1RNP7_9CHLO</name>
<sequence length="250" mass="27296">MRRSLGGLIKQSRSAFRITELTLCQERSYLSTHQGTATLFDPLSKRSLLSSLTPACTASGKAGGFQTKSKSQRRHSSSSKQGGTEAILSSIESKGEGFKESDVVSAWQQLADTAESMSQEDRESKIHKAKGFQTLVDMSIMATKRFSTEQLANIVMSAGELGFDDDMLLDRISQNFMTRMSQVDAAELVNLATGLSLADHSPSVILFDTIQARAVELASEFSADQKASLEKAFQSFDYDHKEISSELGKS</sequence>
<evidence type="ECO:0000256" key="1">
    <source>
        <dbReference type="SAM" id="MobiDB-lite"/>
    </source>
</evidence>